<evidence type="ECO:0000256" key="1">
    <source>
        <dbReference type="PROSITE-ProRule" id="PRU00325"/>
    </source>
</evidence>
<evidence type="ECO:0000313" key="3">
    <source>
        <dbReference type="EMBL" id="KAF0749665.1"/>
    </source>
</evidence>
<sequence length="299" mass="34227">MASYGFQSIISHFEFPNNKGLKLYESNHVLNVQEFRPIEGLCFITGFVVRQTSVSLDPYKVQLELDSTRTIKNTVCQCPAEAGSKCKHIAALIIFVNSEEGTSKTDEPQQWGRPAKYCESLYKKEQLSEVDRQCSNILNNIIDNIEQSLKYESNNDFLSNIIIKQVQSDLPKFYSAFPLTLTEHTYFYEKIYVNEAMIKSIFNQTLHQSLNLSWNQNRKIRISASLKAHKIKTLRNKSEQCQNKLAISLLNETTIVGKGASNIQYGLQTEDKAFNAFCDMYNIDVIKSGLVVHICRPWI</sequence>
<name>A0A6G0Y5H4_APHCR</name>
<evidence type="ECO:0000313" key="4">
    <source>
        <dbReference type="Proteomes" id="UP000478052"/>
    </source>
</evidence>
<feature type="domain" description="SWIM-type" evidence="2">
    <location>
        <begin position="59"/>
        <end position="97"/>
    </location>
</feature>
<keyword evidence="1" id="KW-0862">Zinc</keyword>
<evidence type="ECO:0000259" key="2">
    <source>
        <dbReference type="PROSITE" id="PS50966"/>
    </source>
</evidence>
<keyword evidence="1" id="KW-0479">Metal-binding</keyword>
<dbReference type="InterPro" id="IPR011604">
    <property type="entry name" value="PDDEXK-like_dom_sf"/>
</dbReference>
<dbReference type="Gene3D" id="3.90.320.10">
    <property type="match status" value="1"/>
</dbReference>
<dbReference type="Proteomes" id="UP000478052">
    <property type="component" value="Unassembled WGS sequence"/>
</dbReference>
<protein>
    <submittedName>
        <fullName evidence="3">Zinc finger MYM-type protein 1-like</fullName>
    </submittedName>
</protein>
<dbReference type="OrthoDB" id="8192504at2759"/>
<keyword evidence="1" id="KW-0863">Zinc-finger</keyword>
<proteinExistence type="predicted"/>
<dbReference type="AlphaFoldDB" id="A0A6G0Y5H4"/>
<keyword evidence="4" id="KW-1185">Reference proteome</keyword>
<accession>A0A6G0Y5H4</accession>
<feature type="non-terminal residue" evidence="3">
    <location>
        <position position="299"/>
    </location>
</feature>
<dbReference type="PROSITE" id="PS50966">
    <property type="entry name" value="ZF_SWIM"/>
    <property type="match status" value="1"/>
</dbReference>
<organism evidence="3 4">
    <name type="scientific">Aphis craccivora</name>
    <name type="common">Cowpea aphid</name>
    <dbReference type="NCBI Taxonomy" id="307492"/>
    <lineage>
        <taxon>Eukaryota</taxon>
        <taxon>Metazoa</taxon>
        <taxon>Ecdysozoa</taxon>
        <taxon>Arthropoda</taxon>
        <taxon>Hexapoda</taxon>
        <taxon>Insecta</taxon>
        <taxon>Pterygota</taxon>
        <taxon>Neoptera</taxon>
        <taxon>Paraneoptera</taxon>
        <taxon>Hemiptera</taxon>
        <taxon>Sternorrhyncha</taxon>
        <taxon>Aphidomorpha</taxon>
        <taxon>Aphidoidea</taxon>
        <taxon>Aphididae</taxon>
        <taxon>Aphidini</taxon>
        <taxon>Aphis</taxon>
        <taxon>Aphis</taxon>
    </lineage>
</organism>
<reference evidence="3 4" key="1">
    <citation type="submission" date="2019-08" db="EMBL/GenBank/DDBJ databases">
        <title>Whole genome of Aphis craccivora.</title>
        <authorList>
            <person name="Voronova N.V."/>
            <person name="Shulinski R.S."/>
            <person name="Bandarenka Y.V."/>
            <person name="Zhorov D.G."/>
            <person name="Warner D."/>
        </authorList>
    </citation>
    <scope>NUCLEOTIDE SEQUENCE [LARGE SCALE GENOMIC DNA]</scope>
    <source>
        <strain evidence="3">180601</strain>
        <tissue evidence="3">Whole Body</tissue>
    </source>
</reference>
<gene>
    <name evidence="3" type="ORF">FWK35_00014925</name>
</gene>
<dbReference type="EMBL" id="VUJU01006018">
    <property type="protein sequence ID" value="KAF0749665.1"/>
    <property type="molecule type" value="Genomic_DNA"/>
</dbReference>
<comment type="caution">
    <text evidence="3">The sequence shown here is derived from an EMBL/GenBank/DDBJ whole genome shotgun (WGS) entry which is preliminary data.</text>
</comment>
<dbReference type="PANTHER" id="PTHR39953">
    <property type="entry name" value="RE54151P"/>
    <property type="match status" value="1"/>
</dbReference>
<dbReference type="PANTHER" id="PTHR39953:SF1">
    <property type="entry name" value="RE54151P"/>
    <property type="match status" value="1"/>
</dbReference>
<dbReference type="GO" id="GO:0008270">
    <property type="term" value="F:zinc ion binding"/>
    <property type="evidence" value="ECO:0007669"/>
    <property type="project" value="UniProtKB-KW"/>
</dbReference>
<dbReference type="InterPro" id="IPR007527">
    <property type="entry name" value="Znf_SWIM"/>
</dbReference>